<evidence type="ECO:0000256" key="4">
    <source>
        <dbReference type="PROSITE-ProRule" id="PRU01100"/>
    </source>
</evidence>
<evidence type="ECO:0000256" key="1">
    <source>
        <dbReference type="ARBA" id="ARBA00007754"/>
    </source>
</evidence>
<feature type="region of interest" description="Disordered" evidence="5">
    <location>
        <begin position="64"/>
        <end position="101"/>
    </location>
</feature>
<keyword evidence="6" id="KW-0812">Transmembrane</keyword>
<keyword evidence="9" id="KW-1185">Reference proteome</keyword>
<dbReference type="Proteomes" id="UP000054350">
    <property type="component" value="Unassembled WGS sequence"/>
</dbReference>
<reference evidence="9" key="2">
    <citation type="submission" date="2009-11" db="EMBL/GenBank/DDBJ databases">
        <title>The Genome Sequence of Allomyces macrogynus strain ATCC 38327.</title>
        <authorList>
            <consortium name="The Broad Institute Genome Sequencing Platform"/>
            <person name="Russ C."/>
            <person name="Cuomo C."/>
            <person name="Shea T."/>
            <person name="Young S.K."/>
            <person name="Zeng Q."/>
            <person name="Koehrsen M."/>
            <person name="Haas B."/>
            <person name="Borodovsky M."/>
            <person name="Guigo R."/>
            <person name="Alvarado L."/>
            <person name="Berlin A."/>
            <person name="Borenstein D."/>
            <person name="Chen Z."/>
            <person name="Engels R."/>
            <person name="Freedman E."/>
            <person name="Gellesch M."/>
            <person name="Goldberg J."/>
            <person name="Griggs A."/>
            <person name="Gujja S."/>
            <person name="Heiman D."/>
            <person name="Hepburn T."/>
            <person name="Howarth C."/>
            <person name="Jen D."/>
            <person name="Larson L."/>
            <person name="Lewis B."/>
            <person name="Mehta T."/>
            <person name="Park D."/>
            <person name="Pearson M."/>
            <person name="Roberts A."/>
            <person name="Saif S."/>
            <person name="Shenoy N."/>
            <person name="Sisk P."/>
            <person name="Stolte C."/>
            <person name="Sykes S."/>
            <person name="Walk T."/>
            <person name="White J."/>
            <person name="Yandava C."/>
            <person name="Burger G."/>
            <person name="Gray M.W."/>
            <person name="Holland P.W.H."/>
            <person name="King N."/>
            <person name="Lang F.B.F."/>
            <person name="Roger A.J."/>
            <person name="Ruiz-Trillo I."/>
            <person name="Lander E."/>
            <person name="Nusbaum C."/>
        </authorList>
    </citation>
    <scope>NUCLEOTIDE SEQUENCE [LARGE SCALE GENOMIC DNA]</scope>
    <source>
        <strain evidence="9">ATCC 38327</strain>
    </source>
</reference>
<dbReference type="PANTHER" id="PTHR40079:SF4">
    <property type="entry name" value="GH26 DOMAIN-CONTAINING PROTEIN-RELATED"/>
    <property type="match status" value="1"/>
</dbReference>
<dbReference type="VEuPathDB" id="FungiDB:AMAG_14123"/>
<dbReference type="AlphaFoldDB" id="A0A0L0T420"/>
<name>A0A0L0T420_ALLM3</name>
<dbReference type="PANTHER" id="PTHR40079">
    <property type="entry name" value="MANNAN ENDO-1,4-BETA-MANNOSIDASE E-RELATED"/>
    <property type="match status" value="1"/>
</dbReference>
<reference evidence="8 9" key="1">
    <citation type="submission" date="2009-11" db="EMBL/GenBank/DDBJ databases">
        <title>Annotation of Allomyces macrogynus ATCC 38327.</title>
        <authorList>
            <consortium name="The Broad Institute Genome Sequencing Platform"/>
            <person name="Russ C."/>
            <person name="Cuomo C."/>
            <person name="Burger G."/>
            <person name="Gray M.W."/>
            <person name="Holland P.W.H."/>
            <person name="King N."/>
            <person name="Lang F.B.F."/>
            <person name="Roger A.J."/>
            <person name="Ruiz-Trillo I."/>
            <person name="Young S.K."/>
            <person name="Zeng Q."/>
            <person name="Gargeya S."/>
            <person name="Fitzgerald M."/>
            <person name="Haas B."/>
            <person name="Abouelleil A."/>
            <person name="Alvarado L."/>
            <person name="Arachchi H.M."/>
            <person name="Berlin A."/>
            <person name="Chapman S.B."/>
            <person name="Gearin G."/>
            <person name="Goldberg J."/>
            <person name="Griggs A."/>
            <person name="Gujja S."/>
            <person name="Hansen M."/>
            <person name="Heiman D."/>
            <person name="Howarth C."/>
            <person name="Larimer J."/>
            <person name="Lui A."/>
            <person name="MacDonald P.J.P."/>
            <person name="McCowen C."/>
            <person name="Montmayeur A."/>
            <person name="Murphy C."/>
            <person name="Neiman D."/>
            <person name="Pearson M."/>
            <person name="Priest M."/>
            <person name="Roberts A."/>
            <person name="Saif S."/>
            <person name="Shea T."/>
            <person name="Sisk P."/>
            <person name="Stolte C."/>
            <person name="Sykes S."/>
            <person name="Wortman J."/>
            <person name="Nusbaum C."/>
            <person name="Birren B."/>
        </authorList>
    </citation>
    <scope>NUCLEOTIDE SEQUENCE [LARGE SCALE GENOMIC DNA]</scope>
    <source>
        <strain evidence="8 9">ATCC 38327</strain>
    </source>
</reference>
<sequence length="471" mass="50929">MSSNVGAREFLPGKVVVVKPGLALWKRALIGLVALVALAAATIAILHAANVDMPFWRARKVDADSASPTPTATNKDDVSVTTTSTTTTTATPTPTATPVQPPENGVLFGAHIWGDGIDWAPKSPEEWNGLAGRQGAGFGAFVYVDTDTGLKDPSSVLAYADKVKAVNGFLMLTVEPMVGGLDMMTDAVINKTVDILAEINLKKYVPILLRFAHEMNGAWYLWGQKPVKYRETWIRFAKAVRARAPATSLVFSPNTPVGYPWSGGTAAIKGSADYKAMDTNGDGVVDDKDDPFGPYFPGEEWVDWISLSVFHFGTYPWGTNTYPNGDDVSKFLFNKWSIVALAKQYKKPFGVFECGAVYYPLGKTPDTTWSAAARRLGSVDLTAVQVNAAIKREWFRQLVGNDARALSNVKLVMWFEVAKTEEGGQVRDFTMLRDPEVARQFRLDFANYALVGAPGNGTAAGNATAAAAGKR</sequence>
<evidence type="ECO:0000313" key="8">
    <source>
        <dbReference type="EMBL" id="KNE69563.1"/>
    </source>
</evidence>
<dbReference type="Gene3D" id="3.20.20.80">
    <property type="entry name" value="Glycosidases"/>
    <property type="match status" value="1"/>
</dbReference>
<evidence type="ECO:0000313" key="9">
    <source>
        <dbReference type="Proteomes" id="UP000054350"/>
    </source>
</evidence>
<dbReference type="Pfam" id="PF02156">
    <property type="entry name" value="Glyco_hydro_26"/>
    <property type="match status" value="1"/>
</dbReference>
<dbReference type="InterPro" id="IPR017853">
    <property type="entry name" value="GH"/>
</dbReference>
<feature type="active site" description="Nucleophile" evidence="4">
    <location>
        <position position="353"/>
    </location>
</feature>
<organism evidence="8 9">
    <name type="scientific">Allomyces macrogynus (strain ATCC 38327)</name>
    <name type="common">Allomyces javanicus var. macrogynus</name>
    <dbReference type="NCBI Taxonomy" id="578462"/>
    <lineage>
        <taxon>Eukaryota</taxon>
        <taxon>Fungi</taxon>
        <taxon>Fungi incertae sedis</taxon>
        <taxon>Blastocladiomycota</taxon>
        <taxon>Blastocladiomycetes</taxon>
        <taxon>Blastocladiales</taxon>
        <taxon>Blastocladiaceae</taxon>
        <taxon>Allomyces</taxon>
    </lineage>
</organism>
<evidence type="ECO:0000256" key="5">
    <source>
        <dbReference type="SAM" id="MobiDB-lite"/>
    </source>
</evidence>
<keyword evidence="3 4" id="KW-0326">Glycosidase</keyword>
<dbReference type="OrthoDB" id="428177at2759"/>
<gene>
    <name evidence="8" type="ORF">AMAG_14123</name>
</gene>
<proteinExistence type="inferred from homology"/>
<dbReference type="GO" id="GO:0006080">
    <property type="term" value="P:substituted mannan metabolic process"/>
    <property type="evidence" value="ECO:0007669"/>
    <property type="project" value="InterPro"/>
</dbReference>
<feature type="compositionally biased region" description="Low complexity" evidence="5">
    <location>
        <begin position="79"/>
        <end position="98"/>
    </location>
</feature>
<evidence type="ECO:0000256" key="6">
    <source>
        <dbReference type="SAM" id="Phobius"/>
    </source>
</evidence>
<feature type="domain" description="GH26" evidence="7">
    <location>
        <begin position="86"/>
        <end position="441"/>
    </location>
</feature>
<feature type="transmembrane region" description="Helical" evidence="6">
    <location>
        <begin position="28"/>
        <end position="49"/>
    </location>
</feature>
<dbReference type="PROSITE" id="PS51764">
    <property type="entry name" value="GH26"/>
    <property type="match status" value="1"/>
</dbReference>
<dbReference type="InterPro" id="IPR022790">
    <property type="entry name" value="GH26_dom"/>
</dbReference>
<evidence type="ECO:0000259" key="7">
    <source>
        <dbReference type="PROSITE" id="PS51764"/>
    </source>
</evidence>
<dbReference type="InterPro" id="IPR000805">
    <property type="entry name" value="Glyco_hydro_26"/>
</dbReference>
<keyword evidence="6" id="KW-0472">Membrane</keyword>
<protein>
    <recommendedName>
        <fullName evidence="7">GH26 domain-containing protein</fullName>
    </recommendedName>
</protein>
<accession>A0A0L0T420</accession>
<keyword evidence="6" id="KW-1133">Transmembrane helix</keyword>
<evidence type="ECO:0000256" key="3">
    <source>
        <dbReference type="ARBA" id="ARBA00023295"/>
    </source>
</evidence>
<keyword evidence="2 4" id="KW-0378">Hydrolase</keyword>
<evidence type="ECO:0000256" key="2">
    <source>
        <dbReference type="ARBA" id="ARBA00022801"/>
    </source>
</evidence>
<dbReference type="EMBL" id="GG745361">
    <property type="protein sequence ID" value="KNE69563.1"/>
    <property type="molecule type" value="Genomic_DNA"/>
</dbReference>
<feature type="active site" description="Proton donor" evidence="4">
    <location>
        <position position="214"/>
    </location>
</feature>
<dbReference type="GO" id="GO:0016985">
    <property type="term" value="F:mannan endo-1,4-beta-mannosidase activity"/>
    <property type="evidence" value="ECO:0007669"/>
    <property type="project" value="InterPro"/>
</dbReference>
<dbReference type="SUPFAM" id="SSF51445">
    <property type="entry name" value="(Trans)glycosidases"/>
    <property type="match status" value="1"/>
</dbReference>
<comment type="similarity">
    <text evidence="1 4">Belongs to the glycosyl hydrolase 26 family.</text>
</comment>